<dbReference type="PANTHER" id="PTHR47893">
    <property type="entry name" value="REGULATORY PROTEIN PCHR"/>
    <property type="match status" value="1"/>
</dbReference>
<dbReference type="GO" id="GO:0043565">
    <property type="term" value="F:sequence-specific DNA binding"/>
    <property type="evidence" value="ECO:0007669"/>
    <property type="project" value="InterPro"/>
</dbReference>
<dbReference type="InterPro" id="IPR018062">
    <property type="entry name" value="HTH_AraC-typ_CS"/>
</dbReference>
<evidence type="ECO:0000313" key="6">
    <source>
        <dbReference type="Proteomes" id="UP000494183"/>
    </source>
</evidence>
<dbReference type="SMART" id="SM00342">
    <property type="entry name" value="HTH_ARAC"/>
    <property type="match status" value="1"/>
</dbReference>
<dbReference type="PANTHER" id="PTHR47893:SF1">
    <property type="entry name" value="REGULATORY PROTEIN PCHR"/>
    <property type="match status" value="1"/>
</dbReference>
<name>A0A6S7FDJ5_9BURK</name>
<dbReference type="RefSeq" id="WP_242663591.1">
    <property type="nucleotide sequence ID" value="NZ_CADILH010000017.1"/>
</dbReference>
<dbReference type="EMBL" id="CADILH010000017">
    <property type="protein sequence ID" value="CAB3940419.1"/>
    <property type="molecule type" value="Genomic_DNA"/>
</dbReference>
<organism evidence="5 6">
    <name type="scientific">Achromobacter insolitus</name>
    <dbReference type="NCBI Taxonomy" id="217204"/>
    <lineage>
        <taxon>Bacteria</taxon>
        <taxon>Pseudomonadati</taxon>
        <taxon>Pseudomonadota</taxon>
        <taxon>Betaproteobacteria</taxon>
        <taxon>Burkholderiales</taxon>
        <taxon>Alcaligenaceae</taxon>
        <taxon>Achromobacter</taxon>
    </lineage>
</organism>
<dbReference type="AlphaFoldDB" id="A0A6S7FDJ5"/>
<gene>
    <name evidence="5" type="primary">pchR</name>
    <name evidence="5" type="ORF">LMG6000_06491</name>
</gene>
<proteinExistence type="predicted"/>
<dbReference type="Gene3D" id="1.10.10.60">
    <property type="entry name" value="Homeodomain-like"/>
    <property type="match status" value="1"/>
</dbReference>
<accession>A0A6S7FDJ5</accession>
<feature type="domain" description="HTH araC/xylS-type" evidence="4">
    <location>
        <begin position="194"/>
        <end position="291"/>
    </location>
</feature>
<keyword evidence="1" id="KW-0805">Transcription regulation</keyword>
<dbReference type="InterPro" id="IPR009057">
    <property type="entry name" value="Homeodomain-like_sf"/>
</dbReference>
<dbReference type="PROSITE" id="PS01124">
    <property type="entry name" value="HTH_ARAC_FAMILY_2"/>
    <property type="match status" value="1"/>
</dbReference>
<dbReference type="InterPro" id="IPR018060">
    <property type="entry name" value="HTH_AraC"/>
</dbReference>
<evidence type="ECO:0000313" key="5">
    <source>
        <dbReference type="EMBL" id="CAB3940419.1"/>
    </source>
</evidence>
<protein>
    <submittedName>
        <fullName evidence="5">Regulatory protein PchR</fullName>
    </submittedName>
</protein>
<dbReference type="PROSITE" id="PS00041">
    <property type="entry name" value="HTH_ARAC_FAMILY_1"/>
    <property type="match status" value="1"/>
</dbReference>
<keyword evidence="3" id="KW-0804">Transcription</keyword>
<dbReference type="SUPFAM" id="SSF46689">
    <property type="entry name" value="Homeodomain-like"/>
    <property type="match status" value="2"/>
</dbReference>
<evidence type="ECO:0000259" key="4">
    <source>
        <dbReference type="PROSITE" id="PS01124"/>
    </source>
</evidence>
<sequence length="292" mass="31795">MTTIQPEPDWTLSAATPAMSLAGGTLRFGRDERVQERLEPGLKLVLVLDGDLRYSVRGAAPTRVSGPVLHLSVCQDAMGMEHEFGAHQALRFVSLRTGLDHLRDAFSMDPAQLAGLLGAPRTQAAYAEANRRADRRLEALGQQMLACPVQGALKRMYLSGKALELAALALGALQPAQPVAPARGLTRADIERLHLARDLVAANLQDPPSLPELARRAGVNVNKLTNGFRKLFGQSVYAFVRERRMEQAHVLLAEGAYTVSEAAYACGYTDSHFTKAFVRRYGVLPSSVTPRR</sequence>
<dbReference type="InterPro" id="IPR053142">
    <property type="entry name" value="PchR_regulatory_protein"/>
</dbReference>
<evidence type="ECO:0000256" key="1">
    <source>
        <dbReference type="ARBA" id="ARBA00023015"/>
    </source>
</evidence>
<evidence type="ECO:0000256" key="2">
    <source>
        <dbReference type="ARBA" id="ARBA00023125"/>
    </source>
</evidence>
<evidence type="ECO:0000256" key="3">
    <source>
        <dbReference type="ARBA" id="ARBA00023163"/>
    </source>
</evidence>
<reference evidence="5 6" key="1">
    <citation type="submission" date="2020-04" db="EMBL/GenBank/DDBJ databases">
        <authorList>
            <person name="De Canck E."/>
        </authorList>
    </citation>
    <scope>NUCLEOTIDE SEQUENCE [LARGE SCALE GENOMIC DNA]</scope>
    <source>
        <strain evidence="5 6">LMG 6000</strain>
    </source>
</reference>
<keyword evidence="2" id="KW-0238">DNA-binding</keyword>
<dbReference type="Proteomes" id="UP000494183">
    <property type="component" value="Unassembled WGS sequence"/>
</dbReference>
<dbReference type="GO" id="GO:0003700">
    <property type="term" value="F:DNA-binding transcription factor activity"/>
    <property type="evidence" value="ECO:0007669"/>
    <property type="project" value="InterPro"/>
</dbReference>
<keyword evidence="6" id="KW-1185">Reference proteome</keyword>
<dbReference type="Pfam" id="PF12833">
    <property type="entry name" value="HTH_18"/>
    <property type="match status" value="1"/>
</dbReference>